<dbReference type="EMBL" id="LNIX01000001">
    <property type="protein sequence ID" value="OXA63630.1"/>
    <property type="molecule type" value="Genomic_DNA"/>
</dbReference>
<organism evidence="3 4">
    <name type="scientific">Folsomia candida</name>
    <name type="common">Springtail</name>
    <dbReference type="NCBI Taxonomy" id="158441"/>
    <lineage>
        <taxon>Eukaryota</taxon>
        <taxon>Metazoa</taxon>
        <taxon>Ecdysozoa</taxon>
        <taxon>Arthropoda</taxon>
        <taxon>Hexapoda</taxon>
        <taxon>Collembola</taxon>
        <taxon>Entomobryomorpha</taxon>
        <taxon>Isotomoidea</taxon>
        <taxon>Isotomidae</taxon>
        <taxon>Proisotominae</taxon>
        <taxon>Folsomia</taxon>
    </lineage>
</organism>
<protein>
    <submittedName>
        <fullName evidence="3">Uncharacterized protein</fullName>
    </submittedName>
</protein>
<feature type="region of interest" description="Disordered" evidence="2">
    <location>
        <begin position="107"/>
        <end position="150"/>
    </location>
</feature>
<evidence type="ECO:0000256" key="2">
    <source>
        <dbReference type="SAM" id="MobiDB-lite"/>
    </source>
</evidence>
<name>A0A226F2Q3_FOLCA</name>
<reference evidence="3 4" key="1">
    <citation type="submission" date="2015-12" db="EMBL/GenBank/DDBJ databases">
        <title>The genome of Folsomia candida.</title>
        <authorList>
            <person name="Faddeeva A."/>
            <person name="Derks M.F."/>
            <person name="Anvar Y."/>
            <person name="Smit S."/>
            <person name="Van Straalen N."/>
            <person name="Roelofs D."/>
        </authorList>
    </citation>
    <scope>NUCLEOTIDE SEQUENCE [LARGE SCALE GENOMIC DNA]</scope>
    <source>
        <strain evidence="3 4">VU population</strain>
        <tissue evidence="3">Whole body</tissue>
    </source>
</reference>
<gene>
    <name evidence="3" type="ORF">Fcan01_01723</name>
</gene>
<evidence type="ECO:0000313" key="3">
    <source>
        <dbReference type="EMBL" id="OXA63630.1"/>
    </source>
</evidence>
<keyword evidence="1" id="KW-0175">Coiled coil</keyword>
<evidence type="ECO:0000256" key="1">
    <source>
        <dbReference type="SAM" id="Coils"/>
    </source>
</evidence>
<dbReference type="OMA" id="RMEMEIM"/>
<dbReference type="AlphaFoldDB" id="A0A226F2Q3"/>
<dbReference type="PANTHER" id="PTHR37558">
    <property type="entry name" value="HTH CENPB-TYPE DOMAIN-CONTAINING PROTEIN"/>
    <property type="match status" value="1"/>
</dbReference>
<dbReference type="Proteomes" id="UP000198287">
    <property type="component" value="Unassembled WGS sequence"/>
</dbReference>
<feature type="coiled-coil region" evidence="1">
    <location>
        <begin position="172"/>
        <end position="244"/>
    </location>
</feature>
<accession>A0A226F2Q3</accession>
<proteinExistence type="predicted"/>
<keyword evidence="4" id="KW-1185">Reference proteome</keyword>
<dbReference type="OrthoDB" id="8251734at2759"/>
<evidence type="ECO:0000313" key="4">
    <source>
        <dbReference type="Proteomes" id="UP000198287"/>
    </source>
</evidence>
<feature type="compositionally biased region" description="Basic and acidic residues" evidence="2">
    <location>
        <begin position="117"/>
        <end position="150"/>
    </location>
</feature>
<comment type="caution">
    <text evidence="3">The sequence shown here is derived from an EMBL/GenBank/DDBJ whole genome shotgun (WGS) entry which is preliminary data.</text>
</comment>
<sequence>MENVSKKRFSFKSNAKYDIALLTEVEAINPFAFNVQKVPCEEVADNLVKSDLKMAVNERSCRERTNLLLRDFKKDEAISARSSGISEDDLDELRRLLTTETEREAAVMEIDLDESSNDYHPEEKEEEKTEKKEEEKTEKKEGSVGSVKDKIVSPVQTKRSRKGDIVSYLEKKNKMELDLKTEEVSVRKYEAETRRMEMEIMKQQNERDYQLKLQELELRKKIEGAQAEEKLAMTKAMLELLQRK</sequence>
<dbReference type="PANTHER" id="PTHR37558:SF1">
    <property type="entry name" value="HTH CENPB-TYPE DOMAIN-CONTAINING PROTEIN"/>
    <property type="match status" value="1"/>
</dbReference>